<comment type="caution">
    <text evidence="6">The sequence shown here is derived from an EMBL/GenBank/DDBJ whole genome shotgun (WGS) entry which is preliminary data.</text>
</comment>
<dbReference type="InterPro" id="IPR029787">
    <property type="entry name" value="Nucleotide_cyclase"/>
</dbReference>
<dbReference type="Gene3D" id="3.30.70.270">
    <property type="match status" value="1"/>
</dbReference>
<evidence type="ECO:0000256" key="1">
    <source>
        <dbReference type="ARBA" id="ARBA00012528"/>
    </source>
</evidence>
<protein>
    <recommendedName>
        <fullName evidence="1">diguanylate cyclase</fullName>
        <ecNumber evidence="1">2.7.7.65</ecNumber>
    </recommendedName>
</protein>
<keyword evidence="7" id="KW-1185">Reference proteome</keyword>
<dbReference type="GO" id="GO:0052621">
    <property type="term" value="F:diguanylate cyclase activity"/>
    <property type="evidence" value="ECO:0007669"/>
    <property type="project" value="UniProtKB-EC"/>
</dbReference>
<organism evidence="6 7">
    <name type="scientific">Geomonas limicola</name>
    <dbReference type="NCBI Taxonomy" id="2740186"/>
    <lineage>
        <taxon>Bacteria</taxon>
        <taxon>Pseudomonadati</taxon>
        <taxon>Thermodesulfobacteriota</taxon>
        <taxon>Desulfuromonadia</taxon>
        <taxon>Geobacterales</taxon>
        <taxon>Geobacteraceae</taxon>
        <taxon>Geomonas</taxon>
    </lineage>
</organism>
<dbReference type="EMBL" id="BLXZ01000006">
    <property type="protein sequence ID" value="GFO69422.1"/>
    <property type="molecule type" value="Genomic_DNA"/>
</dbReference>
<feature type="transmembrane region" description="Helical" evidence="4">
    <location>
        <begin position="65"/>
        <end position="86"/>
    </location>
</feature>
<dbReference type="NCBIfam" id="TIGR00254">
    <property type="entry name" value="GGDEF"/>
    <property type="match status" value="1"/>
</dbReference>
<evidence type="ECO:0000256" key="2">
    <source>
        <dbReference type="ARBA" id="ARBA00034247"/>
    </source>
</evidence>
<dbReference type="SMART" id="SM00267">
    <property type="entry name" value="GGDEF"/>
    <property type="match status" value="1"/>
</dbReference>
<gene>
    <name evidence="6" type="ORF">GMLC_30010</name>
</gene>
<accession>A0A6V8NA11</accession>
<dbReference type="InterPro" id="IPR000160">
    <property type="entry name" value="GGDEF_dom"/>
</dbReference>
<dbReference type="PANTHER" id="PTHR45138">
    <property type="entry name" value="REGULATORY COMPONENTS OF SENSORY TRANSDUCTION SYSTEM"/>
    <property type="match status" value="1"/>
</dbReference>
<evidence type="ECO:0000313" key="7">
    <source>
        <dbReference type="Proteomes" id="UP000587586"/>
    </source>
</evidence>
<name>A0A6V8NA11_9BACT</name>
<dbReference type="Proteomes" id="UP000587586">
    <property type="component" value="Unassembled WGS sequence"/>
</dbReference>
<dbReference type="EC" id="2.7.7.65" evidence="1"/>
<feature type="domain" description="GGDEF" evidence="5">
    <location>
        <begin position="263"/>
        <end position="414"/>
    </location>
</feature>
<dbReference type="GO" id="GO:0005886">
    <property type="term" value="C:plasma membrane"/>
    <property type="evidence" value="ECO:0007669"/>
    <property type="project" value="TreeGrafter"/>
</dbReference>
<evidence type="ECO:0000256" key="3">
    <source>
        <dbReference type="SAM" id="MobiDB-lite"/>
    </source>
</evidence>
<dbReference type="InterPro" id="IPR043128">
    <property type="entry name" value="Rev_trsase/Diguanyl_cyclase"/>
</dbReference>
<feature type="transmembrane region" description="Helical" evidence="4">
    <location>
        <begin position="165"/>
        <end position="184"/>
    </location>
</feature>
<proteinExistence type="predicted"/>
<feature type="transmembrane region" description="Helical" evidence="4">
    <location>
        <begin position="215"/>
        <end position="233"/>
    </location>
</feature>
<dbReference type="CDD" id="cd01949">
    <property type="entry name" value="GGDEF"/>
    <property type="match status" value="1"/>
</dbReference>
<feature type="region of interest" description="Disordered" evidence="3">
    <location>
        <begin position="352"/>
        <end position="371"/>
    </location>
</feature>
<dbReference type="PROSITE" id="PS50887">
    <property type="entry name" value="GGDEF"/>
    <property type="match status" value="1"/>
</dbReference>
<feature type="transmembrane region" description="Helical" evidence="4">
    <location>
        <begin position="92"/>
        <end position="111"/>
    </location>
</feature>
<dbReference type="PANTHER" id="PTHR45138:SF9">
    <property type="entry name" value="DIGUANYLATE CYCLASE DGCM-RELATED"/>
    <property type="match status" value="1"/>
</dbReference>
<sequence>MSYALIKRFTVLALPAALLAAAFAALPRIPLLPAPQQELTAYAPYLALIGGFGLSLAFNRGRVFFALLLVAALYLVQRGALVHGVTEPVPRVLFLSLSVLIPVNLALFCFMRERGIFSHAGRLRLGFLAAQALAVYWMARFRQDYSPLAELIAHHYSRWPVFDRFLLPQSSLFFFLVADLLVALRVFKRRLPIDVALLGSLVALGIALNRVDSPLPASLFVTVAALLLTIGVLQDSHNMAFTDELTGLPSRRALNEQVMGLGRSYVVAMLDVDHFKRFNDTYGHDVGDQVLRMVGSKLTKVKGGGRPYRYGGEEFTIIFPKRSIKEVTDHLEELRETVAGYQLWLRGADRPKEAEQGKVKRAGGSGGAGKSASITVSIGVAAASETLRTPSEVIQAADKALYRAKQRGRNQVAT</sequence>
<keyword evidence="4" id="KW-1133">Transmembrane helix</keyword>
<dbReference type="GO" id="GO:1902201">
    <property type="term" value="P:negative regulation of bacterial-type flagellum-dependent cell motility"/>
    <property type="evidence" value="ECO:0007669"/>
    <property type="project" value="TreeGrafter"/>
</dbReference>
<dbReference type="Pfam" id="PF00990">
    <property type="entry name" value="GGDEF"/>
    <property type="match status" value="1"/>
</dbReference>
<dbReference type="RefSeq" id="WP_183362010.1">
    <property type="nucleotide sequence ID" value="NZ_BLXZ01000006.1"/>
</dbReference>
<evidence type="ECO:0000259" key="5">
    <source>
        <dbReference type="PROSITE" id="PS50887"/>
    </source>
</evidence>
<dbReference type="AlphaFoldDB" id="A0A6V8NA11"/>
<feature type="transmembrane region" description="Helical" evidence="4">
    <location>
        <begin position="191"/>
        <end position="209"/>
    </location>
</feature>
<keyword evidence="4" id="KW-0472">Membrane</keyword>
<reference evidence="7" key="1">
    <citation type="submission" date="2020-06" db="EMBL/GenBank/DDBJ databases">
        <title>Draft genomic sequecing of Geomonas sp. Red745.</title>
        <authorList>
            <person name="Itoh H."/>
            <person name="Xu Z.X."/>
            <person name="Ushijima N."/>
            <person name="Masuda Y."/>
            <person name="Shiratori Y."/>
            <person name="Senoo K."/>
        </authorList>
    </citation>
    <scope>NUCLEOTIDE SEQUENCE [LARGE SCALE GENOMIC DNA]</scope>
    <source>
        <strain evidence="7">Red745</strain>
    </source>
</reference>
<feature type="transmembrane region" description="Helical" evidence="4">
    <location>
        <begin position="40"/>
        <end position="58"/>
    </location>
</feature>
<evidence type="ECO:0000256" key="4">
    <source>
        <dbReference type="SAM" id="Phobius"/>
    </source>
</evidence>
<dbReference type="GO" id="GO:0043709">
    <property type="term" value="P:cell adhesion involved in single-species biofilm formation"/>
    <property type="evidence" value="ECO:0007669"/>
    <property type="project" value="TreeGrafter"/>
</dbReference>
<dbReference type="InterPro" id="IPR050469">
    <property type="entry name" value="Diguanylate_Cyclase"/>
</dbReference>
<dbReference type="SUPFAM" id="SSF55073">
    <property type="entry name" value="Nucleotide cyclase"/>
    <property type="match status" value="1"/>
</dbReference>
<comment type="catalytic activity">
    <reaction evidence="2">
        <text>2 GTP = 3',3'-c-di-GMP + 2 diphosphate</text>
        <dbReference type="Rhea" id="RHEA:24898"/>
        <dbReference type="ChEBI" id="CHEBI:33019"/>
        <dbReference type="ChEBI" id="CHEBI:37565"/>
        <dbReference type="ChEBI" id="CHEBI:58805"/>
        <dbReference type="EC" id="2.7.7.65"/>
    </reaction>
</comment>
<evidence type="ECO:0000313" key="6">
    <source>
        <dbReference type="EMBL" id="GFO69422.1"/>
    </source>
</evidence>
<feature type="transmembrane region" description="Helical" evidence="4">
    <location>
        <begin position="123"/>
        <end position="139"/>
    </location>
</feature>
<keyword evidence="4" id="KW-0812">Transmembrane</keyword>